<protein>
    <submittedName>
        <fullName evidence="1">Uncharacterized protein</fullName>
    </submittedName>
</protein>
<name>X1GZJ0_9ZZZZ</name>
<feature type="non-terminal residue" evidence="1">
    <location>
        <position position="1"/>
    </location>
</feature>
<gene>
    <name evidence="1" type="ORF">S03H2_52060</name>
</gene>
<dbReference type="AlphaFoldDB" id="X1GZJ0"/>
<comment type="caution">
    <text evidence="1">The sequence shown here is derived from an EMBL/GenBank/DDBJ whole genome shotgun (WGS) entry which is preliminary data.</text>
</comment>
<reference evidence="1" key="1">
    <citation type="journal article" date="2014" name="Front. Microbiol.">
        <title>High frequency of phylogenetically diverse reductive dehalogenase-homologous genes in deep subseafloor sedimentary metagenomes.</title>
        <authorList>
            <person name="Kawai M."/>
            <person name="Futagami T."/>
            <person name="Toyoda A."/>
            <person name="Takaki Y."/>
            <person name="Nishi S."/>
            <person name="Hori S."/>
            <person name="Arai W."/>
            <person name="Tsubouchi T."/>
            <person name="Morono Y."/>
            <person name="Uchiyama I."/>
            <person name="Ito T."/>
            <person name="Fujiyama A."/>
            <person name="Inagaki F."/>
            <person name="Takami H."/>
        </authorList>
    </citation>
    <scope>NUCLEOTIDE SEQUENCE</scope>
    <source>
        <strain evidence="1">Expedition CK06-06</strain>
    </source>
</reference>
<evidence type="ECO:0000313" key="1">
    <source>
        <dbReference type="EMBL" id="GAH63336.1"/>
    </source>
</evidence>
<sequence>FQTHPETENRINYVKDLLIEKGIDIDRRATTDYLKVNIKYIFEESFCTGTISIDNIPIINLSFPKSHEIYLKMIEATQNLDKFISIDLAPYEINVLVEGTTSTLLIRNNKIISLDDLETAFINKSSREVLRGTQDKIKQALWEFKLKFPFDVKEDLED</sequence>
<organism evidence="1">
    <name type="scientific">marine sediment metagenome</name>
    <dbReference type="NCBI Taxonomy" id="412755"/>
    <lineage>
        <taxon>unclassified sequences</taxon>
        <taxon>metagenomes</taxon>
        <taxon>ecological metagenomes</taxon>
    </lineage>
</organism>
<dbReference type="EMBL" id="BARU01033061">
    <property type="protein sequence ID" value="GAH63336.1"/>
    <property type="molecule type" value="Genomic_DNA"/>
</dbReference>
<accession>X1GZJ0</accession>
<proteinExistence type="predicted"/>